<reference evidence="2 3" key="1">
    <citation type="submission" date="2018-11" db="EMBL/GenBank/DDBJ databases">
        <title>Vibrio ponticus strain CAIM 1751 pathogenic for the snapper Lutjanus guttatus.</title>
        <authorList>
            <person name="Soto-Rodriguez S."/>
            <person name="Lozano-Olvera R."/>
            <person name="Gomez-Gil B."/>
        </authorList>
    </citation>
    <scope>NUCLEOTIDE SEQUENCE [LARGE SCALE GENOMIC DNA]</scope>
    <source>
        <strain evidence="2 3">CAIM 1751</strain>
    </source>
</reference>
<dbReference type="EMBL" id="RKIK01000005">
    <property type="protein sequence ID" value="ROV61868.1"/>
    <property type="molecule type" value="Genomic_DNA"/>
</dbReference>
<feature type="transmembrane region" description="Helical" evidence="1">
    <location>
        <begin position="12"/>
        <end position="30"/>
    </location>
</feature>
<keyword evidence="1" id="KW-0472">Membrane</keyword>
<name>A0A3N3E5S9_9VIBR</name>
<dbReference type="AlphaFoldDB" id="A0A3N3E5S9"/>
<proteinExistence type="predicted"/>
<comment type="caution">
    <text evidence="2">The sequence shown here is derived from an EMBL/GenBank/DDBJ whole genome shotgun (WGS) entry which is preliminary data.</text>
</comment>
<keyword evidence="1" id="KW-1133">Transmembrane helix</keyword>
<protein>
    <submittedName>
        <fullName evidence="2">MSHA biogenesis protein MshP</fullName>
    </submittedName>
</protein>
<dbReference type="Proteomes" id="UP000278792">
    <property type="component" value="Unassembled WGS sequence"/>
</dbReference>
<dbReference type="RefSeq" id="WP_123780574.1">
    <property type="nucleotide sequence ID" value="NZ_RKIK01000005.1"/>
</dbReference>
<evidence type="ECO:0000313" key="3">
    <source>
        <dbReference type="Proteomes" id="UP000278792"/>
    </source>
</evidence>
<evidence type="ECO:0000313" key="2">
    <source>
        <dbReference type="EMBL" id="ROV61868.1"/>
    </source>
</evidence>
<keyword evidence="1" id="KW-0812">Transmembrane</keyword>
<evidence type="ECO:0000256" key="1">
    <source>
        <dbReference type="SAM" id="Phobius"/>
    </source>
</evidence>
<accession>A0A3N3E5S9</accession>
<gene>
    <name evidence="2" type="ORF">EGH82_03470</name>
</gene>
<organism evidence="2 3">
    <name type="scientific">Vibrio ponticus</name>
    <dbReference type="NCBI Taxonomy" id="265668"/>
    <lineage>
        <taxon>Bacteria</taxon>
        <taxon>Pseudomonadati</taxon>
        <taxon>Pseudomonadota</taxon>
        <taxon>Gammaproteobacteria</taxon>
        <taxon>Vibrionales</taxon>
        <taxon>Vibrionaceae</taxon>
        <taxon>Vibrio</taxon>
    </lineage>
</organism>
<sequence>MSHRVQQQGSLLIVVVFVLVVMGFLATQLSRIEWSNHDAHSKDVLGTQAWLLAQSVNEQVLTGFYPLTSTESKVAEQCGGITFPDFVDATGVFWDSQINCTLEELSCSPVGTLDEMNYFKLRAQVSCGSGKSLVERTEEIWVREAE</sequence>